<keyword evidence="3" id="KW-0067">ATP-binding</keyword>
<dbReference type="Proteomes" id="UP000565613">
    <property type="component" value="Unassembled WGS sequence"/>
</dbReference>
<dbReference type="GO" id="GO:0005524">
    <property type="term" value="F:ATP binding"/>
    <property type="evidence" value="ECO:0007669"/>
    <property type="project" value="UniProtKB-KW"/>
</dbReference>
<evidence type="ECO:0000259" key="2">
    <source>
        <dbReference type="Pfam" id="PF13635"/>
    </source>
</evidence>
<evidence type="ECO:0000313" key="4">
    <source>
        <dbReference type="Proteomes" id="UP000565613"/>
    </source>
</evidence>
<evidence type="ECO:0000313" key="3">
    <source>
        <dbReference type="EMBL" id="NMF26699.1"/>
    </source>
</evidence>
<proteinExistence type="predicted"/>
<dbReference type="Pfam" id="PF13635">
    <property type="entry name" value="DUF4143"/>
    <property type="match status" value="1"/>
</dbReference>
<feature type="domain" description="DUF4143" evidence="2">
    <location>
        <begin position="229"/>
        <end position="367"/>
    </location>
</feature>
<sequence length="423" mass="47958">MSELLARPIYLQRALSFRDTDLVKVVTGLRRCGKSSLLALVRESLQTEGLPDSSFVTLNLEDIGLGINTGNDLYDYCKAHLNPSGRTYIFLDEIQRIKGWHDAVNAMRVAFDCDLYVTGSNAFLLSSELSTYLSGRYVEVRMLPLSFEEYVYFCGVKLNASRTAGVTLSGEIVTCDDLMSRYLTYGGMPAIANLDVTQGMHEAYMAGLYDAVVVRDIFDRERHASKRLISNRETFDRLTRFLADNVGNQCSANSIANALESRGARVSRDTVASYLTALTDAYVFYPCERYDIHGKALLRTLPKYFLADVGIRSYLEGYRPSDVGRVFENAVFHELLYRGWSVHVGKLYGKEVDFVAVRDGRVVYLQVTDELFAEETRKRELDPLRSIRDNHEKAVIVRQGTYERDVDGIRILTPSEFFFGEYM</sequence>
<dbReference type="AlphaFoldDB" id="A0A7X9Y1C7"/>
<reference evidence="3 4" key="1">
    <citation type="submission" date="2020-04" db="EMBL/GenBank/DDBJ databases">
        <authorList>
            <person name="Hitch T.C.A."/>
            <person name="Wylensek D."/>
            <person name="Clavel T."/>
        </authorList>
    </citation>
    <scope>NUCLEOTIDE SEQUENCE [LARGE SCALE GENOMIC DNA]</scope>
    <source>
        <strain evidence="3 4">105184</strain>
    </source>
</reference>
<dbReference type="Pfam" id="PF13173">
    <property type="entry name" value="AAA_14"/>
    <property type="match status" value="1"/>
</dbReference>
<name>A0A7X9Y1C7_9ACTN</name>
<organism evidence="3 4">
    <name type="scientific">Parafannyhessea umbonata</name>
    <dbReference type="NCBI Taxonomy" id="604330"/>
    <lineage>
        <taxon>Bacteria</taxon>
        <taxon>Bacillati</taxon>
        <taxon>Actinomycetota</taxon>
        <taxon>Coriobacteriia</taxon>
        <taxon>Coriobacteriales</taxon>
        <taxon>Atopobiaceae</taxon>
        <taxon>Parafannyhessea</taxon>
    </lineage>
</organism>
<dbReference type="InterPro" id="IPR041682">
    <property type="entry name" value="AAA_14"/>
</dbReference>
<evidence type="ECO:0000259" key="1">
    <source>
        <dbReference type="Pfam" id="PF13173"/>
    </source>
</evidence>
<dbReference type="RefSeq" id="WP_170104732.1">
    <property type="nucleotide sequence ID" value="NZ_JABAGR010000012.1"/>
</dbReference>
<dbReference type="SUPFAM" id="SSF52540">
    <property type="entry name" value="P-loop containing nucleoside triphosphate hydrolases"/>
    <property type="match status" value="1"/>
</dbReference>
<keyword evidence="3" id="KW-0547">Nucleotide-binding</keyword>
<dbReference type="InterPro" id="IPR025420">
    <property type="entry name" value="DUF4143"/>
</dbReference>
<feature type="domain" description="AAA" evidence="1">
    <location>
        <begin position="23"/>
        <end position="150"/>
    </location>
</feature>
<gene>
    <name evidence="3" type="ORF">HF885_09750</name>
</gene>
<comment type="caution">
    <text evidence="3">The sequence shown here is derived from an EMBL/GenBank/DDBJ whole genome shotgun (WGS) entry which is preliminary data.</text>
</comment>
<dbReference type="EMBL" id="JABAGR010000012">
    <property type="protein sequence ID" value="NMF26699.1"/>
    <property type="molecule type" value="Genomic_DNA"/>
</dbReference>
<dbReference type="PANTHER" id="PTHR33295:SF20">
    <property type="entry name" value="ATPASE"/>
    <property type="match status" value="1"/>
</dbReference>
<protein>
    <submittedName>
        <fullName evidence="3">ATP-binding protein</fullName>
    </submittedName>
</protein>
<accession>A0A7X9Y1C7</accession>
<dbReference type="InterPro" id="IPR027417">
    <property type="entry name" value="P-loop_NTPase"/>
</dbReference>
<dbReference type="PANTHER" id="PTHR33295">
    <property type="entry name" value="ATPASE"/>
    <property type="match status" value="1"/>
</dbReference>